<evidence type="ECO:0000256" key="4">
    <source>
        <dbReference type="SAM" id="MobiDB-lite"/>
    </source>
</evidence>
<dbReference type="Gene3D" id="1.10.12.10">
    <property type="entry name" value="Lyase 2-enoyl-coa Hydratase, Chain A, domain 2"/>
    <property type="match status" value="1"/>
</dbReference>
<dbReference type="InterPro" id="IPR014748">
    <property type="entry name" value="Enoyl-CoA_hydra_C"/>
</dbReference>
<evidence type="ECO:0000256" key="2">
    <source>
        <dbReference type="ARBA" id="ARBA00023239"/>
    </source>
</evidence>
<evidence type="ECO:0000256" key="3">
    <source>
        <dbReference type="RuleBase" id="RU003707"/>
    </source>
</evidence>
<protein>
    <recommendedName>
        <fullName evidence="6">Enoyl-CoA hydratase</fullName>
    </recommendedName>
</protein>
<accession>A0A7S4QA87</accession>
<dbReference type="AlphaFoldDB" id="A0A7S4QA87"/>
<dbReference type="GO" id="GO:0006635">
    <property type="term" value="P:fatty acid beta-oxidation"/>
    <property type="evidence" value="ECO:0007669"/>
    <property type="project" value="TreeGrafter"/>
</dbReference>
<comment type="similarity">
    <text evidence="1 3">Belongs to the enoyl-CoA hydratase/isomerase family.</text>
</comment>
<feature type="region of interest" description="Disordered" evidence="4">
    <location>
        <begin position="258"/>
        <end position="285"/>
    </location>
</feature>
<dbReference type="PANTHER" id="PTHR11941:SF133">
    <property type="entry name" value="1,2-EPOXYPHENYLACETYL-COA ISOMERASE"/>
    <property type="match status" value="1"/>
</dbReference>
<feature type="compositionally biased region" description="Basic and acidic residues" evidence="4">
    <location>
        <begin position="262"/>
        <end position="271"/>
    </location>
</feature>
<reference evidence="5" key="1">
    <citation type="submission" date="2021-01" db="EMBL/GenBank/DDBJ databases">
        <authorList>
            <person name="Corre E."/>
            <person name="Pelletier E."/>
            <person name="Niang G."/>
            <person name="Scheremetjew M."/>
            <person name="Finn R."/>
            <person name="Kale V."/>
            <person name="Holt S."/>
            <person name="Cochrane G."/>
            <person name="Meng A."/>
            <person name="Brown T."/>
            <person name="Cohen L."/>
        </authorList>
    </citation>
    <scope>NUCLEOTIDE SEQUENCE</scope>
    <source>
        <strain evidence="5">CCMP3105</strain>
    </source>
</reference>
<dbReference type="Gene3D" id="3.90.226.10">
    <property type="entry name" value="2-enoyl-CoA Hydratase, Chain A, domain 1"/>
    <property type="match status" value="1"/>
</dbReference>
<keyword evidence="2" id="KW-0456">Lyase</keyword>
<dbReference type="Pfam" id="PF00378">
    <property type="entry name" value="ECH_1"/>
    <property type="match status" value="1"/>
</dbReference>
<name>A0A7S4QA87_9DINO</name>
<dbReference type="InterPro" id="IPR018376">
    <property type="entry name" value="Enoyl-CoA_hyd/isom_CS"/>
</dbReference>
<gene>
    <name evidence="5" type="ORF">AMON00008_LOCUS15057</name>
</gene>
<dbReference type="SUPFAM" id="SSF52096">
    <property type="entry name" value="ClpP/crotonase"/>
    <property type="match status" value="1"/>
</dbReference>
<dbReference type="EMBL" id="HBNR01022545">
    <property type="protein sequence ID" value="CAE4575438.1"/>
    <property type="molecule type" value="Transcribed_RNA"/>
</dbReference>
<sequence>MAASRRLGVLGRQLSQASAAAEAEPVLFDLTDGIATITLNRPDNRNSMTPDLLDAFGRCVERCKHDHNVRCVVITGRGESFCAGADFKNPPGALGGYEGYQSPWEKSRYNTYGPFLSVRELRVPVIAAMNGHAIGGGLGLALVCDIRVASEAARYGSNFVRLGLHPGMATTYILPRLVGTPRAAELIFTGRLISGAEAAQVGLANYAVPQAEVLGKAMELAREIASAAPLAVKWAKDSLTQHTAFDPLPAALLEAHMQSRTSETRDSKEGVKALLQKRQPKFEGR</sequence>
<dbReference type="InterPro" id="IPR001753">
    <property type="entry name" value="Enoyl-CoA_hydra/iso"/>
</dbReference>
<dbReference type="GO" id="GO:0016829">
    <property type="term" value="F:lyase activity"/>
    <property type="evidence" value="ECO:0007669"/>
    <property type="project" value="UniProtKB-KW"/>
</dbReference>
<proteinExistence type="inferred from homology"/>
<dbReference type="InterPro" id="IPR029045">
    <property type="entry name" value="ClpP/crotonase-like_dom_sf"/>
</dbReference>
<evidence type="ECO:0000256" key="1">
    <source>
        <dbReference type="ARBA" id="ARBA00005254"/>
    </source>
</evidence>
<evidence type="ECO:0000313" key="5">
    <source>
        <dbReference type="EMBL" id="CAE4575438.1"/>
    </source>
</evidence>
<evidence type="ECO:0008006" key="6">
    <source>
        <dbReference type="Google" id="ProtNLM"/>
    </source>
</evidence>
<dbReference type="CDD" id="cd06558">
    <property type="entry name" value="crotonase-like"/>
    <property type="match status" value="1"/>
</dbReference>
<dbReference type="PANTHER" id="PTHR11941">
    <property type="entry name" value="ENOYL-COA HYDRATASE-RELATED"/>
    <property type="match status" value="1"/>
</dbReference>
<organism evidence="5">
    <name type="scientific">Alexandrium monilatum</name>
    <dbReference type="NCBI Taxonomy" id="311494"/>
    <lineage>
        <taxon>Eukaryota</taxon>
        <taxon>Sar</taxon>
        <taxon>Alveolata</taxon>
        <taxon>Dinophyceae</taxon>
        <taxon>Gonyaulacales</taxon>
        <taxon>Pyrocystaceae</taxon>
        <taxon>Alexandrium</taxon>
    </lineage>
</organism>
<dbReference type="PROSITE" id="PS00166">
    <property type="entry name" value="ENOYL_COA_HYDRATASE"/>
    <property type="match status" value="1"/>
</dbReference>